<evidence type="ECO:0000313" key="2">
    <source>
        <dbReference type="EMBL" id="AKK07712.1"/>
    </source>
</evidence>
<dbReference type="PANTHER" id="PTHR43384">
    <property type="entry name" value="SEPTUM SITE-DETERMINING PROTEIN MIND HOMOLOG, CHLOROPLASTIC-RELATED"/>
    <property type="match status" value="1"/>
</dbReference>
<keyword evidence="2" id="KW-0347">Helicase</keyword>
<dbReference type="InterPro" id="IPR027417">
    <property type="entry name" value="P-loop_NTPase"/>
</dbReference>
<dbReference type="InterPro" id="IPR022521">
    <property type="entry name" value="Rv3660c"/>
</dbReference>
<dbReference type="STRING" id="136857.CTEST_01255"/>
<keyword evidence="3" id="KW-1185">Reference proteome</keyword>
<dbReference type="Proteomes" id="UP000035540">
    <property type="component" value="Chromosome"/>
</dbReference>
<protein>
    <submittedName>
        <fullName evidence="2">Helicase/secretion neighborhood CpaE-like protein</fullName>
    </submittedName>
</protein>
<dbReference type="OrthoDB" id="3252838at2"/>
<evidence type="ECO:0000259" key="1">
    <source>
        <dbReference type="Pfam" id="PF26563"/>
    </source>
</evidence>
<dbReference type="SUPFAM" id="SSF52540">
    <property type="entry name" value="P-loop containing nucleoside triphosphate hydrolases"/>
    <property type="match status" value="1"/>
</dbReference>
<dbReference type="AlphaFoldDB" id="A0A0G3H9B6"/>
<evidence type="ECO:0000313" key="3">
    <source>
        <dbReference type="Proteomes" id="UP000035540"/>
    </source>
</evidence>
<accession>A0A0G3H9B6</accession>
<dbReference type="GO" id="GO:0009898">
    <property type="term" value="C:cytoplasmic side of plasma membrane"/>
    <property type="evidence" value="ECO:0007669"/>
    <property type="project" value="TreeGrafter"/>
</dbReference>
<name>A0A0G3H9B6_9CORY</name>
<reference evidence="3" key="2">
    <citation type="submission" date="2015-05" db="EMBL/GenBank/DDBJ databases">
        <title>Complete genome sequence of Corynebacterium testudinoris DSM 44614, recovered from necrotic lesions in the mouth of a tortoise.</title>
        <authorList>
            <person name="Ruckert C."/>
            <person name="Albersmeier A."/>
            <person name="Winkler A."/>
            <person name="Tauch A."/>
        </authorList>
    </citation>
    <scope>NUCLEOTIDE SEQUENCE [LARGE SCALE GENOMIC DNA]</scope>
    <source>
        <strain evidence="3">DSM 44614</strain>
    </source>
</reference>
<dbReference type="KEGG" id="cted:CTEST_01255"/>
<dbReference type="GO" id="GO:0016887">
    <property type="term" value="F:ATP hydrolysis activity"/>
    <property type="evidence" value="ECO:0007669"/>
    <property type="project" value="TreeGrafter"/>
</dbReference>
<dbReference type="InterPro" id="IPR050625">
    <property type="entry name" value="ParA/MinD_ATPase"/>
</dbReference>
<organism evidence="2 3">
    <name type="scientific">Corynebacterium testudinoris</name>
    <dbReference type="NCBI Taxonomy" id="136857"/>
    <lineage>
        <taxon>Bacteria</taxon>
        <taxon>Bacillati</taxon>
        <taxon>Actinomycetota</taxon>
        <taxon>Actinomycetes</taxon>
        <taxon>Mycobacteriales</taxon>
        <taxon>Corynebacteriaceae</taxon>
        <taxon>Corynebacterium</taxon>
    </lineage>
</organism>
<keyword evidence="2" id="KW-0547">Nucleotide-binding</keyword>
<dbReference type="GO" id="GO:0005524">
    <property type="term" value="F:ATP binding"/>
    <property type="evidence" value="ECO:0007669"/>
    <property type="project" value="TreeGrafter"/>
</dbReference>
<keyword evidence="2" id="KW-0067">ATP-binding</keyword>
<sequence length="358" mass="37162">MKELIFVAVGDPVLHPEATHVAAATGYPLVDSVDPRELSRLHGRARAILVDSVTAGHLASLPRRESIYFLASDPGPIDWKAALTCHAEHAFLLPAQAPELLRELGHMASPRDSSSAGVRPQAEHASGTVIAMVGSAGGAGSSTLAAAVARRARRTDRDVTLVDGCPTSGGLDLLMGVEEKPGARWPDLRLGEGAVSAGDLRAALPSTSDGIVILSAARSTIADPFSLDTEVVLPVVESLRSGSGVTVLDLPAEADPAVLEACDLVVLLVPAEVRPAAAAASLVKQLQRARTSMVLLARHRAWSGLSTEDLEKLTGCEVIAELGTISRLARTVELSGLPTHLPRPLAVAADAVLIEAGL</sequence>
<dbReference type="PATRIC" id="fig|136857.5.peg.246"/>
<dbReference type="Pfam" id="PF26563">
    <property type="entry name" value="Rv3660c_N"/>
    <property type="match status" value="1"/>
</dbReference>
<dbReference type="Gene3D" id="3.40.50.300">
    <property type="entry name" value="P-loop containing nucleotide triphosphate hydrolases"/>
    <property type="match status" value="1"/>
</dbReference>
<dbReference type="RefSeq" id="WP_047254135.1">
    <property type="nucleotide sequence ID" value="NZ_CP011545.1"/>
</dbReference>
<gene>
    <name evidence="2" type="ORF">CTEST_01255</name>
</gene>
<reference evidence="2 3" key="1">
    <citation type="journal article" date="2015" name="Genome Announc.">
        <title>Complete Genome Sequence of the Type Strain Corynebacterium testudinoris DSM 44614, Recovered from Necrotic Lesions in the Mouth of a Tortoise.</title>
        <authorList>
            <person name="Ruckert C."/>
            <person name="Kriete M."/>
            <person name="Jaenicke S."/>
            <person name="Winkler A."/>
            <person name="Tauch A."/>
        </authorList>
    </citation>
    <scope>NUCLEOTIDE SEQUENCE [LARGE SCALE GENOMIC DNA]</scope>
    <source>
        <strain evidence="2 3">DSM 44614</strain>
    </source>
</reference>
<dbReference type="NCBIfam" id="TIGR03815">
    <property type="entry name" value="CpaE_hom_Actino"/>
    <property type="match status" value="1"/>
</dbReference>
<proteinExistence type="predicted"/>
<dbReference type="GO" id="GO:0005829">
    <property type="term" value="C:cytosol"/>
    <property type="evidence" value="ECO:0007669"/>
    <property type="project" value="TreeGrafter"/>
</dbReference>
<dbReference type="EMBL" id="CP011545">
    <property type="protein sequence ID" value="AKK07712.1"/>
    <property type="molecule type" value="Genomic_DNA"/>
</dbReference>
<dbReference type="GO" id="GO:0051782">
    <property type="term" value="P:negative regulation of cell division"/>
    <property type="evidence" value="ECO:0007669"/>
    <property type="project" value="TreeGrafter"/>
</dbReference>
<keyword evidence="2" id="KW-0378">Hydrolase</keyword>
<dbReference type="PANTHER" id="PTHR43384:SF11">
    <property type="entry name" value="SEPTUM SITE DETERMINING PROTEIN"/>
    <property type="match status" value="1"/>
</dbReference>
<feature type="domain" description="Rv3660c-like CheY-like N-terminal" evidence="1">
    <location>
        <begin position="9"/>
        <end position="111"/>
    </location>
</feature>
<dbReference type="GO" id="GO:0004386">
    <property type="term" value="F:helicase activity"/>
    <property type="evidence" value="ECO:0007669"/>
    <property type="project" value="UniProtKB-KW"/>
</dbReference>
<dbReference type="InterPro" id="IPR059050">
    <property type="entry name" value="Rv3660c_N"/>
</dbReference>